<evidence type="ECO:0000256" key="1">
    <source>
        <dbReference type="ARBA" id="ARBA00004651"/>
    </source>
</evidence>
<keyword evidence="5 7" id="KW-1133">Transmembrane helix</keyword>
<dbReference type="Pfam" id="PF00528">
    <property type="entry name" value="BPD_transp_1"/>
    <property type="match status" value="1"/>
</dbReference>
<reference evidence="10" key="3">
    <citation type="submission" date="2015-02" db="EMBL/GenBank/DDBJ databases">
        <title>Genome analysis of three genomes within the thermophilic hydrogenogenic bacterial species Caldanaerobacter subterraneus.</title>
        <authorList>
            <person name="Sant'Anna F.H."/>
            <person name="Lebedinsky A."/>
            <person name="Sokolova T."/>
            <person name="Robb F.T."/>
            <person name="Gonzalez J.M."/>
        </authorList>
    </citation>
    <scope>NUCLEOTIDE SEQUENCE [LARGE SCALE GENOMIC DNA]</scope>
    <source>
        <strain evidence="10">DSM 12653</strain>
    </source>
</reference>
<dbReference type="Proteomes" id="UP000010146">
    <property type="component" value="Unassembled WGS sequence"/>
</dbReference>
<protein>
    <submittedName>
        <fullName evidence="9">ABC-type dipeptide/oligopeptide/nickel transport system, permease component</fullName>
    </submittedName>
</protein>
<evidence type="ECO:0000256" key="5">
    <source>
        <dbReference type="ARBA" id="ARBA00022989"/>
    </source>
</evidence>
<dbReference type="InterPro" id="IPR000515">
    <property type="entry name" value="MetI-like"/>
</dbReference>
<keyword evidence="3" id="KW-1003">Cell membrane</keyword>
<keyword evidence="2 7" id="KW-0813">Transport</keyword>
<feature type="transmembrane region" description="Helical" evidence="7">
    <location>
        <begin position="189"/>
        <end position="208"/>
    </location>
</feature>
<dbReference type="Gene3D" id="1.10.3720.10">
    <property type="entry name" value="MetI-like"/>
    <property type="match status" value="1"/>
</dbReference>
<accession>A0A0F5PQI6</accession>
<gene>
    <name evidence="9" type="ORF">CDSM653_00038</name>
</gene>
<dbReference type="InterPro" id="IPR025966">
    <property type="entry name" value="OppC_N"/>
</dbReference>
<reference evidence="9 10" key="1">
    <citation type="submission" date="2008-07" db="EMBL/GenBank/DDBJ databases">
        <authorList>
            <person name="Gonzalez J."/>
            <person name="Sokolova T."/>
            <person name="Ferriera S."/>
            <person name="Johnson J."/>
            <person name="Kravitz S."/>
            <person name="Beeson K."/>
            <person name="Sutton G."/>
            <person name="Rogers Y.-H."/>
            <person name="Friedman R."/>
            <person name="Frazier M."/>
            <person name="Venter J.C."/>
        </authorList>
    </citation>
    <scope>NUCLEOTIDE SEQUENCE [LARGE SCALE GENOMIC DNA]</scope>
    <source>
        <strain evidence="9 10">DSM 12653</strain>
    </source>
</reference>
<dbReference type="AlphaFoldDB" id="A0A0F5PQI6"/>
<feature type="transmembrane region" description="Helical" evidence="7">
    <location>
        <begin position="85"/>
        <end position="106"/>
    </location>
</feature>
<dbReference type="GO" id="GO:0055085">
    <property type="term" value="P:transmembrane transport"/>
    <property type="evidence" value="ECO:0007669"/>
    <property type="project" value="InterPro"/>
</dbReference>
<evidence type="ECO:0000259" key="8">
    <source>
        <dbReference type="PROSITE" id="PS50928"/>
    </source>
</evidence>
<reference evidence="9 10" key="2">
    <citation type="journal article" date="2015" name="BMC Genomics">
        <title>Analysis of three genomes within the thermophilic bacterial species Caldanaerobacter subterraneus with a focus on carbon monoxide dehydrogenase evolution and hydrolase diversity.</title>
        <authorList>
            <person name="Sant'Anna F.H."/>
            <person name="Lebedinsky A.V."/>
            <person name="Sokolova T.G."/>
            <person name="Robb F.T."/>
            <person name="Gonzalez J.M."/>
        </authorList>
    </citation>
    <scope>NUCLEOTIDE SEQUENCE [LARGE SCALE GENOMIC DNA]</scope>
    <source>
        <strain evidence="9 10">DSM 12653</strain>
    </source>
</reference>
<name>A0A0F5PQI6_9THEO</name>
<evidence type="ECO:0000313" key="9">
    <source>
        <dbReference type="EMBL" id="KKC30903.1"/>
    </source>
</evidence>
<dbReference type="PANTHER" id="PTHR43386:SF1">
    <property type="entry name" value="D,D-DIPEPTIDE TRANSPORT SYSTEM PERMEASE PROTEIN DDPC-RELATED"/>
    <property type="match status" value="1"/>
</dbReference>
<evidence type="ECO:0000256" key="6">
    <source>
        <dbReference type="ARBA" id="ARBA00023136"/>
    </source>
</evidence>
<sequence length="293" mass="32929">MRKESLKNFYYDYIQPLLVNKKSLIGLIILTFFILMATVGPLIVPLDMTSNFAERYQKPSLKHPFGTDYFGVDIFQQIVHGSRSVISLTMLASFFAVLIGTVIGVARGYLEGIVGRAIDAIIMVFLVIPSFPALLILAAVFMNYNLNVVEIALLVAVWLWAPLAKQISAQVLSLKSKEFVEASKMLNMPLRYILFSDIAKLLIPYIFINFVMQIKGAMEFSVGLMFLGLAKFDPTHWGIMLNYALYQAGALYTAKGFHYIFFIILNIVLLIYGGILLSQGVEEVFNPRLRGNE</sequence>
<feature type="transmembrane region" description="Helical" evidence="7">
    <location>
        <begin position="118"/>
        <end position="142"/>
    </location>
</feature>
<dbReference type="GO" id="GO:0005886">
    <property type="term" value="C:plasma membrane"/>
    <property type="evidence" value="ECO:0007669"/>
    <property type="project" value="UniProtKB-SubCell"/>
</dbReference>
<keyword evidence="6 7" id="KW-0472">Membrane</keyword>
<evidence type="ECO:0000256" key="7">
    <source>
        <dbReference type="RuleBase" id="RU363032"/>
    </source>
</evidence>
<feature type="transmembrane region" description="Helical" evidence="7">
    <location>
        <begin position="220"/>
        <end position="245"/>
    </location>
</feature>
<dbReference type="InterPro" id="IPR050366">
    <property type="entry name" value="BP-dependent_transpt_permease"/>
</dbReference>
<evidence type="ECO:0000256" key="2">
    <source>
        <dbReference type="ARBA" id="ARBA00022448"/>
    </source>
</evidence>
<dbReference type="EMBL" id="ABXP02000005">
    <property type="protein sequence ID" value="KKC30903.1"/>
    <property type="molecule type" value="Genomic_DNA"/>
</dbReference>
<dbReference type="SUPFAM" id="SSF161098">
    <property type="entry name" value="MetI-like"/>
    <property type="match status" value="1"/>
</dbReference>
<keyword evidence="4 7" id="KW-0812">Transmembrane</keyword>
<dbReference type="PROSITE" id="PS50928">
    <property type="entry name" value="ABC_TM1"/>
    <property type="match status" value="1"/>
</dbReference>
<feature type="domain" description="ABC transmembrane type-1" evidence="8">
    <location>
        <begin position="86"/>
        <end position="273"/>
    </location>
</feature>
<comment type="similarity">
    <text evidence="7">Belongs to the binding-protein-dependent transport system permease family.</text>
</comment>
<feature type="transmembrane region" description="Helical" evidence="7">
    <location>
        <begin position="24"/>
        <end position="44"/>
    </location>
</feature>
<evidence type="ECO:0000256" key="3">
    <source>
        <dbReference type="ARBA" id="ARBA00022475"/>
    </source>
</evidence>
<dbReference type="RefSeq" id="WP_011024574.1">
    <property type="nucleotide sequence ID" value="NZ_ABXP02000005.1"/>
</dbReference>
<comment type="caution">
    <text evidence="9">The sequence shown here is derived from an EMBL/GenBank/DDBJ whole genome shotgun (WGS) entry which is preliminary data.</text>
</comment>
<evidence type="ECO:0000313" key="10">
    <source>
        <dbReference type="Proteomes" id="UP000010146"/>
    </source>
</evidence>
<comment type="subcellular location">
    <subcellularLocation>
        <location evidence="1 7">Cell membrane</location>
        <topology evidence="1 7">Multi-pass membrane protein</topology>
    </subcellularLocation>
</comment>
<dbReference type="PANTHER" id="PTHR43386">
    <property type="entry name" value="OLIGOPEPTIDE TRANSPORT SYSTEM PERMEASE PROTEIN APPC"/>
    <property type="match status" value="1"/>
</dbReference>
<dbReference type="InterPro" id="IPR035906">
    <property type="entry name" value="MetI-like_sf"/>
</dbReference>
<feature type="transmembrane region" description="Helical" evidence="7">
    <location>
        <begin position="257"/>
        <end position="277"/>
    </location>
</feature>
<organism evidence="9 10">
    <name type="scientific">Caldanaerobacter subterraneus subsp. pacificus DSM 12653</name>
    <dbReference type="NCBI Taxonomy" id="391606"/>
    <lineage>
        <taxon>Bacteria</taxon>
        <taxon>Bacillati</taxon>
        <taxon>Bacillota</taxon>
        <taxon>Clostridia</taxon>
        <taxon>Thermoanaerobacterales</taxon>
        <taxon>Thermoanaerobacteraceae</taxon>
        <taxon>Caldanaerobacter</taxon>
    </lineage>
</organism>
<dbReference type="CDD" id="cd06261">
    <property type="entry name" value="TM_PBP2"/>
    <property type="match status" value="1"/>
</dbReference>
<evidence type="ECO:0000256" key="4">
    <source>
        <dbReference type="ARBA" id="ARBA00022692"/>
    </source>
</evidence>
<proteinExistence type="inferred from homology"/>
<dbReference type="Pfam" id="PF12911">
    <property type="entry name" value="OppC_N"/>
    <property type="match status" value="1"/>
</dbReference>